<dbReference type="SMART" id="SM00836">
    <property type="entry name" value="DALR_1"/>
    <property type="match status" value="1"/>
</dbReference>
<dbReference type="STRING" id="5865.A7AWU2"/>
<keyword evidence="13" id="KW-1185">Reference proteome</keyword>
<dbReference type="InterPro" id="IPR001278">
    <property type="entry name" value="Arg-tRNA-ligase"/>
</dbReference>
<evidence type="ECO:0000256" key="7">
    <source>
        <dbReference type="ARBA" id="ARBA00023146"/>
    </source>
</evidence>
<evidence type="ECO:0000256" key="2">
    <source>
        <dbReference type="ARBA" id="ARBA00012837"/>
    </source>
</evidence>
<dbReference type="Pfam" id="PF05746">
    <property type="entry name" value="DALR_1"/>
    <property type="match status" value="1"/>
</dbReference>
<keyword evidence="4 10" id="KW-0547">Nucleotide-binding</keyword>
<organism evidence="12 13">
    <name type="scientific">Babesia bovis</name>
    <dbReference type="NCBI Taxonomy" id="5865"/>
    <lineage>
        <taxon>Eukaryota</taxon>
        <taxon>Sar</taxon>
        <taxon>Alveolata</taxon>
        <taxon>Apicomplexa</taxon>
        <taxon>Aconoidasida</taxon>
        <taxon>Piroplasmida</taxon>
        <taxon>Babesiidae</taxon>
        <taxon>Babesia</taxon>
    </lineage>
</organism>
<dbReference type="InterPro" id="IPR009080">
    <property type="entry name" value="tRNAsynth_Ia_anticodon-bd"/>
</dbReference>
<evidence type="ECO:0000256" key="4">
    <source>
        <dbReference type="ARBA" id="ARBA00022741"/>
    </source>
</evidence>
<dbReference type="EMBL" id="AAXT01000005">
    <property type="protein sequence ID" value="EDO05520.1"/>
    <property type="molecule type" value="Genomic_DNA"/>
</dbReference>
<keyword evidence="7 10" id="KW-0030">Aminoacyl-tRNA synthetase</keyword>
<evidence type="ECO:0000259" key="11">
    <source>
        <dbReference type="SMART" id="SM00836"/>
    </source>
</evidence>
<reference evidence="13" key="2">
    <citation type="journal article" date="2020" name="Data Brief">
        <title>Transcriptome dataset of Babesia bovis life stages within vertebrate and invertebrate hosts.</title>
        <authorList>
            <person name="Ueti M.W."/>
            <person name="Johnson W.C."/>
            <person name="Kappmeyer L.S."/>
            <person name="Herndon D.R."/>
            <person name="Mousel M.R."/>
            <person name="Reif K.E."/>
            <person name="Taus N.S."/>
            <person name="Ifeonu O.O."/>
            <person name="Silva J.C."/>
            <person name="Suarez C.E."/>
            <person name="Brayton K.A."/>
        </authorList>
    </citation>
    <scope>NUCLEOTIDE SEQUENCE [LARGE SCALE GENOMIC DNA]</scope>
</reference>
<evidence type="ECO:0000256" key="10">
    <source>
        <dbReference type="RuleBase" id="RU363038"/>
    </source>
</evidence>
<dbReference type="VEuPathDB" id="PiroplasmaDB:BBOV_I004390"/>
<dbReference type="RefSeq" id="XP_001609088.1">
    <property type="nucleotide sequence ID" value="XM_001609038.1"/>
</dbReference>
<dbReference type="PROSITE" id="PS00178">
    <property type="entry name" value="AA_TRNA_LIGASE_I"/>
    <property type="match status" value="1"/>
</dbReference>
<dbReference type="GeneID" id="5477304"/>
<reference evidence="13" key="3">
    <citation type="journal article" date="2021" name="Int. J. Parasitol.">
        <title>Comparative analysis of gene expression between Babesia bovis blood stages and kinetes allowed by improved genome annotation.</title>
        <authorList>
            <person name="Ueti M.W."/>
            <person name="Johnson W.C."/>
            <person name="Kappmeyer L.S."/>
            <person name="Herndon D.R."/>
            <person name="Mousel M.R."/>
            <person name="Reif K.E."/>
            <person name="Taus N.S."/>
            <person name="Ifeonu O.O."/>
            <person name="Silva J.C."/>
            <person name="Suarez C.E."/>
            <person name="Brayton K.A."/>
        </authorList>
    </citation>
    <scope>NUCLEOTIDE SEQUENCE [LARGE SCALE GENOMIC DNA]</scope>
</reference>
<evidence type="ECO:0000256" key="3">
    <source>
        <dbReference type="ARBA" id="ARBA00022598"/>
    </source>
</evidence>
<dbReference type="PANTHER" id="PTHR11956">
    <property type="entry name" value="ARGINYL-TRNA SYNTHETASE"/>
    <property type="match status" value="1"/>
</dbReference>
<comment type="caution">
    <text evidence="12">The sequence shown here is derived from an EMBL/GenBank/DDBJ whole genome shotgun (WGS) entry which is preliminary data.</text>
</comment>
<dbReference type="AlphaFoldDB" id="A7AWU2"/>
<dbReference type="KEGG" id="bbo:BBOV_I004390"/>
<comment type="similarity">
    <text evidence="1 10">Belongs to the class-I aminoacyl-tRNA synthetase family.</text>
</comment>
<dbReference type="Gene3D" id="3.40.50.620">
    <property type="entry name" value="HUPs"/>
    <property type="match status" value="1"/>
</dbReference>
<accession>A7AWU2</accession>
<dbReference type="SUPFAM" id="SSF47323">
    <property type="entry name" value="Anticodon-binding domain of a subclass of class I aminoacyl-tRNA synthetases"/>
    <property type="match status" value="1"/>
</dbReference>
<sequence length="669" mass="75600">MECRLKALAWHLAVGLTALLQLTYGFRYHRDFKRGFTGIETIVKRGVERLCDSQANEVITGALRPLVRIADGCEGDIHTKIAHTVSKLAQIPIETAAIRLRDELKKESDAVKDCFVTGNHYVNIVLHDGYIRNVLREMDSDQAVRLGVPYMSSGTVVVDYFSPNVGKDLHMGHLRSAAIGAALSNILEFCGSRVIRRNHVGDFGSQSGQIMRYLMEYDPTSIEAFTESQTDKERAKEFTRLIDGYSIWSIKGITTSGRFSRPTPGVSAELIINTMGEIYKNAKELCDTDPEFQLRSKEETALLQRGKHMYQECWKSIVKTSIASHRDILEQFKLDAIRDVPESCYAKRVFAFVDRLVKQGHALARPDGSIVIPWQALNEQSGDTPTEELHDLVLITKEGAATYLAVDITALEYRLSEHKPNEIIYITDLAQKPHFDKVIAIARHIGFLKDQKIEHLGFGAVLSEDGKKMRSRTKTGVNVHDIWKYTLKRCLDEVEKKGEFLGQASMCMAHKLAVGSMLYADLSTKHTDTYVFSTDRLLNQGGNNLISILYPYVRARSILRKIEQDAIKVVNEDLWLVGGKPFLNRSARQLALHILGLENAIFTTAYLKTPHRLCKYVRSLGRIFTHFYDNNRVIDQGKAEADLVHLVRLFSQATKLVLKLLNIETLEFL</sequence>
<dbReference type="eggNOG" id="KOG4426">
    <property type="taxonomic scope" value="Eukaryota"/>
</dbReference>
<dbReference type="EC" id="6.1.1.19" evidence="2"/>
<evidence type="ECO:0000313" key="12">
    <source>
        <dbReference type="EMBL" id="EDO05520.1"/>
    </source>
</evidence>
<keyword evidence="6 10" id="KW-0648">Protein biosynthesis</keyword>
<dbReference type="Gene3D" id="1.10.730.10">
    <property type="entry name" value="Isoleucyl-tRNA Synthetase, Domain 1"/>
    <property type="match status" value="1"/>
</dbReference>
<keyword evidence="3 10" id="KW-0436">Ligase</keyword>
<dbReference type="SUPFAM" id="SSF52374">
    <property type="entry name" value="Nucleotidylyl transferase"/>
    <property type="match status" value="1"/>
</dbReference>
<dbReference type="InterPro" id="IPR014729">
    <property type="entry name" value="Rossmann-like_a/b/a_fold"/>
</dbReference>
<proteinExistence type="inferred from homology"/>
<dbReference type="PRINTS" id="PR01038">
    <property type="entry name" value="TRNASYNTHARG"/>
</dbReference>
<dbReference type="PANTHER" id="PTHR11956:SF5">
    <property type="entry name" value="ARGININE--TRNA LIGASE, CYTOPLASMIC"/>
    <property type="match status" value="1"/>
</dbReference>
<evidence type="ECO:0000256" key="6">
    <source>
        <dbReference type="ARBA" id="ARBA00022917"/>
    </source>
</evidence>
<reference evidence="12 13" key="1">
    <citation type="journal article" date="2007" name="PLoS Pathog.">
        <title>Genome sequence of Babesia bovis and comparative analysis of apicomplexan hemoprotozoa.</title>
        <authorList>
            <person name="Brayton K.A."/>
            <person name="Lau A.O.T."/>
            <person name="Herndon D.R."/>
            <person name="Hannick L."/>
            <person name="Kappmeyer L.S."/>
            <person name="Berens S.J."/>
            <person name="Bidwell S.L."/>
            <person name="Brown W.C."/>
            <person name="Crabtree J."/>
            <person name="Fadrosh D."/>
            <person name="Feldblum T."/>
            <person name="Forberger H.A."/>
            <person name="Haas B.J."/>
            <person name="Howell J.M."/>
            <person name="Khouri H."/>
            <person name="Koo H."/>
            <person name="Mann D.J."/>
            <person name="Norimine J."/>
            <person name="Paulsen I.T."/>
            <person name="Radune D."/>
            <person name="Ren Q."/>
            <person name="Smith R.K. Jr."/>
            <person name="Suarez C.E."/>
            <person name="White O."/>
            <person name="Wortman J.R."/>
            <person name="Knowles D.P. Jr."/>
            <person name="McElwain T.F."/>
            <person name="Nene V.M."/>
        </authorList>
    </citation>
    <scope>NUCLEOTIDE SEQUENCE [LARGE SCALE GENOMIC DNA]</scope>
    <source>
        <strain evidence="12">T2Bo</strain>
    </source>
</reference>
<name>A7AWU2_BABBO</name>
<dbReference type="InterPro" id="IPR001412">
    <property type="entry name" value="aa-tRNA-synth_I_CS"/>
</dbReference>
<dbReference type="OMA" id="MRYLMEY"/>
<dbReference type="Pfam" id="PF00750">
    <property type="entry name" value="tRNA-synt_1d"/>
    <property type="match status" value="2"/>
</dbReference>
<dbReference type="GO" id="GO:0005524">
    <property type="term" value="F:ATP binding"/>
    <property type="evidence" value="ECO:0007669"/>
    <property type="project" value="UniProtKB-KW"/>
</dbReference>
<dbReference type="Proteomes" id="UP000002173">
    <property type="component" value="Unassembled WGS sequence"/>
</dbReference>
<dbReference type="GO" id="GO:0006420">
    <property type="term" value="P:arginyl-tRNA aminoacylation"/>
    <property type="evidence" value="ECO:0007669"/>
    <property type="project" value="InterPro"/>
</dbReference>
<evidence type="ECO:0000256" key="1">
    <source>
        <dbReference type="ARBA" id="ARBA00005594"/>
    </source>
</evidence>
<evidence type="ECO:0000256" key="9">
    <source>
        <dbReference type="ARBA" id="ARBA00049339"/>
    </source>
</evidence>
<protein>
    <recommendedName>
        <fullName evidence="2">arginine--tRNA ligase</fullName>
        <ecNumber evidence="2">6.1.1.19</ecNumber>
    </recommendedName>
    <alternativeName>
        <fullName evidence="8">Arginyl-tRNA synthetase</fullName>
    </alternativeName>
</protein>
<feature type="domain" description="DALR anticodon binding" evidence="11">
    <location>
        <begin position="548"/>
        <end position="669"/>
    </location>
</feature>
<dbReference type="GO" id="GO:0004814">
    <property type="term" value="F:arginine-tRNA ligase activity"/>
    <property type="evidence" value="ECO:0007669"/>
    <property type="project" value="UniProtKB-EC"/>
</dbReference>
<dbReference type="InterPro" id="IPR008909">
    <property type="entry name" value="DALR_anticod-bd"/>
</dbReference>
<dbReference type="InParanoid" id="A7AWU2"/>
<dbReference type="FunCoup" id="A7AWU2">
    <property type="interactions" value="419"/>
</dbReference>
<evidence type="ECO:0000313" key="13">
    <source>
        <dbReference type="Proteomes" id="UP000002173"/>
    </source>
</evidence>
<dbReference type="InterPro" id="IPR035684">
    <property type="entry name" value="ArgRS_core"/>
</dbReference>
<evidence type="ECO:0000256" key="8">
    <source>
        <dbReference type="ARBA" id="ARBA00033033"/>
    </source>
</evidence>
<evidence type="ECO:0000256" key="5">
    <source>
        <dbReference type="ARBA" id="ARBA00022840"/>
    </source>
</evidence>
<gene>
    <name evidence="12" type="ORF">BBOV_I004390</name>
</gene>
<comment type="catalytic activity">
    <reaction evidence="9">
        <text>tRNA(Arg) + L-arginine + ATP = L-arginyl-tRNA(Arg) + AMP + diphosphate</text>
        <dbReference type="Rhea" id="RHEA:20301"/>
        <dbReference type="Rhea" id="RHEA-COMP:9658"/>
        <dbReference type="Rhea" id="RHEA-COMP:9673"/>
        <dbReference type="ChEBI" id="CHEBI:30616"/>
        <dbReference type="ChEBI" id="CHEBI:32682"/>
        <dbReference type="ChEBI" id="CHEBI:33019"/>
        <dbReference type="ChEBI" id="CHEBI:78442"/>
        <dbReference type="ChEBI" id="CHEBI:78513"/>
        <dbReference type="ChEBI" id="CHEBI:456215"/>
        <dbReference type="EC" id="6.1.1.19"/>
    </reaction>
</comment>
<keyword evidence="5 10" id="KW-0067">ATP-binding</keyword>